<dbReference type="InterPro" id="IPR003737">
    <property type="entry name" value="GlcNAc_PI_deacetylase-related"/>
</dbReference>
<dbReference type="SUPFAM" id="SSF52317">
    <property type="entry name" value="Class I glutamine amidotransferase-like"/>
    <property type="match status" value="1"/>
</dbReference>
<dbReference type="Proteomes" id="UP000295260">
    <property type="component" value="Unassembled WGS sequence"/>
</dbReference>
<feature type="chain" id="PRO_5020498364" evidence="1">
    <location>
        <begin position="22"/>
        <end position="833"/>
    </location>
</feature>
<reference evidence="2 3" key="1">
    <citation type="submission" date="2019-03" db="EMBL/GenBank/DDBJ databases">
        <title>Genomic Encyclopedia of Archaeal and Bacterial Type Strains, Phase II (KMG-II): from individual species to whole genera.</title>
        <authorList>
            <person name="Goeker M."/>
        </authorList>
    </citation>
    <scope>NUCLEOTIDE SEQUENCE [LARGE SCALE GENOMIC DNA]</scope>
    <source>
        <strain evidence="2 3">DSM 25687</strain>
    </source>
</reference>
<keyword evidence="3" id="KW-1185">Reference proteome</keyword>
<dbReference type="SUPFAM" id="SSF102588">
    <property type="entry name" value="LmbE-like"/>
    <property type="match status" value="1"/>
</dbReference>
<evidence type="ECO:0000256" key="1">
    <source>
        <dbReference type="SAM" id="SignalP"/>
    </source>
</evidence>
<evidence type="ECO:0000313" key="3">
    <source>
        <dbReference type="Proteomes" id="UP000295260"/>
    </source>
</evidence>
<proteinExistence type="predicted"/>
<dbReference type="InterPro" id="IPR029062">
    <property type="entry name" value="Class_I_gatase-like"/>
</dbReference>
<organism evidence="2 3">
    <name type="scientific">Flavobacterium dankookense</name>
    <dbReference type="NCBI Taxonomy" id="706186"/>
    <lineage>
        <taxon>Bacteria</taxon>
        <taxon>Pseudomonadati</taxon>
        <taxon>Bacteroidota</taxon>
        <taxon>Flavobacteriia</taxon>
        <taxon>Flavobacteriales</taxon>
        <taxon>Flavobacteriaceae</taxon>
        <taxon>Flavobacterium</taxon>
    </lineage>
</organism>
<dbReference type="PANTHER" id="PTHR12993">
    <property type="entry name" value="N-ACETYLGLUCOSAMINYL-PHOSPHATIDYLINOSITOL DE-N-ACETYLASE-RELATED"/>
    <property type="match status" value="1"/>
</dbReference>
<protein>
    <submittedName>
        <fullName evidence="2">LmbE family N-acetylglucosaminyl deacetylase</fullName>
    </submittedName>
</protein>
<dbReference type="AlphaFoldDB" id="A0A4R6Q5D8"/>
<dbReference type="EMBL" id="SNXR01000018">
    <property type="protein sequence ID" value="TDP57598.1"/>
    <property type="molecule type" value="Genomic_DNA"/>
</dbReference>
<comment type="caution">
    <text evidence="2">The sequence shown here is derived from an EMBL/GenBank/DDBJ whole genome shotgun (WGS) entry which is preliminary data.</text>
</comment>
<dbReference type="RefSeq" id="WP_133534001.1">
    <property type="nucleotide sequence ID" value="NZ_SNXR01000018.1"/>
</dbReference>
<dbReference type="Gene3D" id="3.40.50.10320">
    <property type="entry name" value="LmbE-like"/>
    <property type="match status" value="1"/>
</dbReference>
<dbReference type="InterPro" id="IPR024078">
    <property type="entry name" value="LmbE-like_dom_sf"/>
</dbReference>
<dbReference type="OrthoDB" id="9759749at2"/>
<keyword evidence="1" id="KW-0732">Signal</keyword>
<sequence>MQKLYKYSILFFLLSFKTSQAQQPAKLTSAEIYNQIQKLNFLGTVLYVAAHPDDENTRLISYLSNDTKARTGYLSLTRGDGGQNLIGTELRELLGVIRTQELIEARKIDGGEQFFSRANDFGYSKNPTETLEIWDKEQVLSDVVLAIRKFQPDIIINRFDHRSPGTTHGHHTASAMLSIEAFDKVNDASFFPNQLEFVKTWQPKRIFFNTSWWFYGSKEKFDKADKSNLAQLQIGTYYQTIGKSNQEIAALSRSRHQSQGFGSTGTRGEEDEYLEFLKGEKLNDKNAIFEGIDTTWNRVQGGKAIGEILANVEKNFDFKNPSASVSGLVKAYDLIQNLSDKHWKEVKSEEIKKIIAACTGLYIEAVAEVQEITPDSQLKVKLEVINRSSIAMKLNGIGSIPTYETKEKKVIELKNNLPFTETTTLNLNNTIDYTNAYWLNKVGTDGMYRVDEQEKIGLPDVIRQVTVGFWIEILGVEIPFDRKVIYKYNDDIKGEVYQPLDIVPLATSSIAEKVYIFNNDRSKTVTVKVKAGKDKISGNVKLQLPENWSVSPTEIPFALDRKGEEVLAVFNVSSSREISEVEIKSIVTIDNQVFDKEKIDINYSHIYKQMVLKPAQAKAIRLKIKTKNEKIAYIMGAGDEVPKSLQQMGYDVEIIKPETISAEKLSSFDVIITGIRAYNVVNALAYKQKILLDFVKNGKTMIVQYNTLDDLVSKEMAPFPLKISRDRVTEEDAEVRFLEPNHPVLNYPNKITVNDFKGWKQEQGLYYPNEWDKAFTPILSANDDGEKPKNGALLVAKYGKGNYIYTGLSFFRELPEGVSGAFRLIANMIAIGK</sequence>
<name>A0A4R6Q5D8_9FLAO</name>
<evidence type="ECO:0000313" key="2">
    <source>
        <dbReference type="EMBL" id="TDP57598.1"/>
    </source>
</evidence>
<dbReference type="PANTHER" id="PTHR12993:SF11">
    <property type="entry name" value="N-ACETYLGLUCOSAMINYL-PHOSPHATIDYLINOSITOL DE-N-ACETYLASE"/>
    <property type="match status" value="1"/>
</dbReference>
<dbReference type="Pfam" id="PF02585">
    <property type="entry name" value="PIG-L"/>
    <property type="match status" value="1"/>
</dbReference>
<feature type="signal peptide" evidence="1">
    <location>
        <begin position="1"/>
        <end position="21"/>
    </location>
</feature>
<gene>
    <name evidence="2" type="ORF">BC748_2812</name>
</gene>
<accession>A0A4R6Q5D8</accession>
<dbReference type="GO" id="GO:0016811">
    <property type="term" value="F:hydrolase activity, acting on carbon-nitrogen (but not peptide) bonds, in linear amides"/>
    <property type="evidence" value="ECO:0007669"/>
    <property type="project" value="TreeGrafter"/>
</dbReference>